<evidence type="ECO:0000256" key="1">
    <source>
        <dbReference type="SAM" id="Phobius"/>
    </source>
</evidence>
<organism evidence="2 3">
    <name type="scientific">Alternaria arborescens</name>
    <dbReference type="NCBI Taxonomy" id="156630"/>
    <lineage>
        <taxon>Eukaryota</taxon>
        <taxon>Fungi</taxon>
        <taxon>Dikarya</taxon>
        <taxon>Ascomycota</taxon>
        <taxon>Pezizomycotina</taxon>
        <taxon>Dothideomycetes</taxon>
        <taxon>Pleosporomycetidae</taxon>
        <taxon>Pleosporales</taxon>
        <taxon>Pleosporineae</taxon>
        <taxon>Pleosporaceae</taxon>
        <taxon>Alternaria</taxon>
        <taxon>Alternaria sect. Alternaria</taxon>
    </lineage>
</organism>
<feature type="transmembrane region" description="Helical" evidence="1">
    <location>
        <begin position="157"/>
        <end position="183"/>
    </location>
</feature>
<dbReference type="OrthoDB" id="5382699at2759"/>
<name>A0A4Q4S0P8_9PLEO</name>
<evidence type="ECO:0000313" key="3">
    <source>
        <dbReference type="Proteomes" id="UP000293823"/>
    </source>
</evidence>
<dbReference type="EMBL" id="PEJP01000021">
    <property type="protein sequence ID" value="RYO63353.1"/>
    <property type="molecule type" value="Genomic_DNA"/>
</dbReference>
<gene>
    <name evidence="2" type="ORF">AA0113_g6086</name>
</gene>
<feature type="transmembrane region" description="Helical" evidence="1">
    <location>
        <begin position="400"/>
        <end position="420"/>
    </location>
</feature>
<feature type="transmembrane region" description="Helical" evidence="1">
    <location>
        <begin position="30"/>
        <end position="51"/>
    </location>
</feature>
<sequence>MSLQPPSKASPDPAFMNHLIHAFSSPSRRLIYYVQLYMRYYIPMLLGLWLLSSVMAQDIPTEWLNETITNCSTITDNYVGNAQLRFQFKDWVNRGRCIRQGTDGGGPYKTYLCYSRLQSAIANNLNEIRKAEYNGAAGVLALLPTIGALLGTPTNEIWRLLTMIPFGGFLAMACSFGGAILPVKIKDYESAFMKKNIKGDLRGSYSSLALPTTIDSNDQNRIKERADILMRRVQKKLQSGAQKKVPKMYILVGLTGMSILLLSAQVAMIVVELGAILPWWCISKWWVHLWYMMVILSAAIDNYVQLPFEKQWRLCLSDVPYDLTVLGGDDITNHLAGQKHETENVKTALKQLKSFKTGTVKFTGRQQSRADAINTLFVQVSVTSHSHNWRRTFTRSLSKITSIAVFIVGTACFASAQLLSIAIATFILTCVLGAGVFSRAITSWIVAGIETADPMLHFVADEDEEAYYVLARLFMINLDDTAKPTRRKVQVELGGNIFVDRRRITTRSPWPARFLGILTSPYDVARAVYKTKEDDGVYDLHNLESGLDRTSSSQQPLLRPALTSKSTFKTDISETVSMNRQALSRQSTFQSLGRISSD</sequence>
<evidence type="ECO:0000313" key="2">
    <source>
        <dbReference type="EMBL" id="RYO63353.1"/>
    </source>
</evidence>
<keyword evidence="1" id="KW-1133">Transmembrane helix</keyword>
<keyword evidence="1" id="KW-0812">Transmembrane</keyword>
<feature type="transmembrane region" description="Helical" evidence="1">
    <location>
        <begin position="249"/>
        <end position="279"/>
    </location>
</feature>
<keyword evidence="3" id="KW-1185">Reference proteome</keyword>
<feature type="transmembrane region" description="Helical" evidence="1">
    <location>
        <begin position="285"/>
        <end position="304"/>
    </location>
</feature>
<dbReference type="Proteomes" id="UP000293823">
    <property type="component" value="Unassembled WGS sequence"/>
</dbReference>
<comment type="caution">
    <text evidence="2">The sequence shown here is derived from an EMBL/GenBank/DDBJ whole genome shotgun (WGS) entry which is preliminary data.</text>
</comment>
<protein>
    <submittedName>
        <fullName evidence="2">Uncharacterized protein</fullName>
    </submittedName>
</protein>
<keyword evidence="1" id="KW-0472">Membrane</keyword>
<reference evidence="3" key="1">
    <citation type="journal article" date="2019" name="bioRxiv">
        <title>Genomics, evolutionary history and diagnostics of the Alternaria alternata species group including apple and Asian pear pathotypes.</title>
        <authorList>
            <person name="Armitage A.D."/>
            <person name="Cockerton H.M."/>
            <person name="Sreenivasaprasad S."/>
            <person name="Woodhall J.W."/>
            <person name="Lane C.R."/>
            <person name="Harrison R.J."/>
            <person name="Clarkson J.P."/>
        </authorList>
    </citation>
    <scope>NUCLEOTIDE SEQUENCE [LARGE SCALE GENOMIC DNA]</scope>
    <source>
        <strain evidence="3">RGR 97.0016</strain>
    </source>
</reference>
<accession>A0A4Q4S0P8</accession>
<proteinExistence type="predicted"/>
<dbReference type="AlphaFoldDB" id="A0A4Q4S0P8"/>
<feature type="transmembrane region" description="Helical" evidence="1">
    <location>
        <begin position="133"/>
        <end position="151"/>
    </location>
</feature>